<accession>A0A5B7CTL1</accession>
<dbReference type="Proteomes" id="UP000324222">
    <property type="component" value="Unassembled WGS sequence"/>
</dbReference>
<evidence type="ECO:0000313" key="3">
    <source>
        <dbReference type="EMBL" id="MPC12770.1"/>
    </source>
</evidence>
<gene>
    <name evidence="3" type="ORF">E2C01_005479</name>
</gene>
<organism evidence="3 4">
    <name type="scientific">Portunus trituberculatus</name>
    <name type="common">Swimming crab</name>
    <name type="synonym">Neptunus trituberculatus</name>
    <dbReference type="NCBI Taxonomy" id="210409"/>
    <lineage>
        <taxon>Eukaryota</taxon>
        <taxon>Metazoa</taxon>
        <taxon>Ecdysozoa</taxon>
        <taxon>Arthropoda</taxon>
        <taxon>Crustacea</taxon>
        <taxon>Multicrustacea</taxon>
        <taxon>Malacostraca</taxon>
        <taxon>Eumalacostraca</taxon>
        <taxon>Eucarida</taxon>
        <taxon>Decapoda</taxon>
        <taxon>Pleocyemata</taxon>
        <taxon>Brachyura</taxon>
        <taxon>Eubrachyura</taxon>
        <taxon>Portunoidea</taxon>
        <taxon>Portunidae</taxon>
        <taxon>Portuninae</taxon>
        <taxon>Portunus</taxon>
    </lineage>
</organism>
<feature type="region of interest" description="Disordered" evidence="2">
    <location>
        <begin position="401"/>
        <end position="423"/>
    </location>
</feature>
<feature type="compositionally biased region" description="Basic and acidic residues" evidence="2">
    <location>
        <begin position="293"/>
        <end position="317"/>
    </location>
</feature>
<feature type="coiled-coil region" evidence="1">
    <location>
        <begin position="175"/>
        <end position="223"/>
    </location>
</feature>
<keyword evidence="1" id="KW-0175">Coiled coil</keyword>
<protein>
    <submittedName>
        <fullName evidence="3">Uncharacterized protein</fullName>
    </submittedName>
</protein>
<feature type="compositionally biased region" description="Polar residues" evidence="2">
    <location>
        <begin position="320"/>
        <end position="335"/>
    </location>
</feature>
<feature type="region of interest" description="Disordered" evidence="2">
    <location>
        <begin position="276"/>
        <end position="335"/>
    </location>
</feature>
<evidence type="ECO:0000313" key="4">
    <source>
        <dbReference type="Proteomes" id="UP000324222"/>
    </source>
</evidence>
<feature type="compositionally biased region" description="Polar residues" evidence="2">
    <location>
        <begin position="276"/>
        <end position="292"/>
    </location>
</feature>
<reference evidence="3 4" key="1">
    <citation type="submission" date="2019-05" db="EMBL/GenBank/DDBJ databases">
        <title>Another draft genome of Portunus trituberculatus and its Hox gene families provides insights of decapod evolution.</title>
        <authorList>
            <person name="Jeong J.-H."/>
            <person name="Song I."/>
            <person name="Kim S."/>
            <person name="Choi T."/>
            <person name="Kim D."/>
            <person name="Ryu S."/>
            <person name="Kim W."/>
        </authorList>
    </citation>
    <scope>NUCLEOTIDE SEQUENCE [LARGE SCALE GENOMIC DNA]</scope>
    <source>
        <tissue evidence="3">Muscle</tissue>
    </source>
</reference>
<proteinExistence type="predicted"/>
<keyword evidence="4" id="KW-1185">Reference proteome</keyword>
<comment type="caution">
    <text evidence="3">The sequence shown here is derived from an EMBL/GenBank/DDBJ whole genome shotgun (WGS) entry which is preliminary data.</text>
</comment>
<sequence length="565" mass="63062">MLGLCPPSHAQYRDGRREAVESDKGWEELEGMKLLAPGLVVETAGGRGKGEAKSWYRGAGSEAVGGHIQIVLTKRQPSRNLDCGKSTTHAPALDYLLRQVAGGYENTVAAAPWDPPQAMRTDRGGIDYQVPSLHYVHLCLSQPPSRPRYTLRELNTPLEEGSQFTMGVGVLEAVQEEEAATLEEARRSLSALRNRNKAQTRLLVAWKRRLKEQNVLLQHLQRERDHHLRTIQSQLMIFESQLRRRQKEVEVLLHEKEATIQRQQLEILSLSRALNNQQEKQEPASTPQNTTETIDKEIQRDGKQTENEDENTLKKDNFSIPLTVSSKSDPESLNDSDSAIMLEENFDSLVINPLVKGEVKVVRSVSDAVEVANRSSCPSNTSVTGCTNSLLKPGFNSCNGPGSLSTSPSCSSEESDDSPSCTLTKGRAELLRTVYSLEEEESILKSPSHYDSDATLSDGESEEEDNTGHADDSCNDRRQLLGSYEKLNTLGATPRKPKAEEEIQVTYNRVMSNHRSVTKPKDVKYRRINKAKSRSLEELRGKLKYWTDRGGKQSLSVDLDNHSFA</sequence>
<feature type="compositionally biased region" description="Low complexity" evidence="2">
    <location>
        <begin position="405"/>
        <end position="422"/>
    </location>
</feature>
<feature type="compositionally biased region" description="Basic and acidic residues" evidence="2">
    <location>
        <begin position="466"/>
        <end position="476"/>
    </location>
</feature>
<evidence type="ECO:0000256" key="2">
    <source>
        <dbReference type="SAM" id="MobiDB-lite"/>
    </source>
</evidence>
<dbReference type="AlphaFoldDB" id="A0A5B7CTL1"/>
<name>A0A5B7CTL1_PORTR</name>
<evidence type="ECO:0000256" key="1">
    <source>
        <dbReference type="SAM" id="Coils"/>
    </source>
</evidence>
<dbReference type="OrthoDB" id="6421972at2759"/>
<dbReference type="EMBL" id="VSRR010000236">
    <property type="protein sequence ID" value="MPC12770.1"/>
    <property type="molecule type" value="Genomic_DNA"/>
</dbReference>
<feature type="region of interest" description="Disordered" evidence="2">
    <location>
        <begin position="441"/>
        <end position="476"/>
    </location>
</feature>